<keyword evidence="4 10" id="KW-0067">ATP-binding</keyword>
<dbReference type="Gene3D" id="3.40.50.300">
    <property type="entry name" value="P-loop containing nucleotide triphosphate hydrolases"/>
    <property type="match status" value="1"/>
</dbReference>
<evidence type="ECO:0000256" key="3">
    <source>
        <dbReference type="ARBA" id="ARBA00022741"/>
    </source>
</evidence>
<feature type="transmembrane region" description="Helical" evidence="7">
    <location>
        <begin position="61"/>
        <end position="78"/>
    </location>
</feature>
<feature type="domain" description="ABC transmembrane type-1" evidence="9">
    <location>
        <begin position="25"/>
        <end position="306"/>
    </location>
</feature>
<feature type="transmembrane region" description="Helical" evidence="7">
    <location>
        <begin position="279"/>
        <end position="300"/>
    </location>
</feature>
<feature type="transmembrane region" description="Helical" evidence="7">
    <location>
        <begin position="20"/>
        <end position="41"/>
    </location>
</feature>
<evidence type="ECO:0000259" key="8">
    <source>
        <dbReference type="PROSITE" id="PS50893"/>
    </source>
</evidence>
<comment type="subcellular location">
    <subcellularLocation>
        <location evidence="1">Cell membrane</location>
        <topology evidence="1">Multi-pass membrane protein</topology>
    </subcellularLocation>
</comment>
<dbReference type="GO" id="GO:0005524">
    <property type="term" value="F:ATP binding"/>
    <property type="evidence" value="ECO:0007669"/>
    <property type="project" value="UniProtKB-KW"/>
</dbReference>
<protein>
    <submittedName>
        <fullName evidence="10">ABC transporter ATP-binding protein</fullName>
    </submittedName>
</protein>
<dbReference type="InterPro" id="IPR011527">
    <property type="entry name" value="ABC1_TM_dom"/>
</dbReference>
<keyword evidence="5 7" id="KW-1133">Transmembrane helix</keyword>
<dbReference type="PANTHER" id="PTHR43394:SF1">
    <property type="entry name" value="ATP-BINDING CASSETTE SUB-FAMILY B MEMBER 10, MITOCHONDRIAL"/>
    <property type="match status" value="1"/>
</dbReference>
<dbReference type="PANTHER" id="PTHR43394">
    <property type="entry name" value="ATP-DEPENDENT PERMEASE MDL1, MITOCHONDRIAL"/>
    <property type="match status" value="1"/>
</dbReference>
<sequence>MDKIGNIRLMARMSLLVKPLAPYMLLAVFLGVTGFLCAIYIPYFSALLISHIAIQAPDFPVSVFFVIMLVLALLRGILHYGEQACNHYIAFKLLAILRDKVFLVLRRLAPAKLEGQDKGNLIYLITSDIEALEVFYAHTISPVLIAVFTSAILLIQFANMHTLFFMIALLGYVSCGVLLPLLITKLGKQEGCQSREGFGSLSSYVLESLRGMQDILQYRIGNRRMEEMQKKSEALHDTAKRLKLHEGTSAILGNAVVTLFTLLMLLCGSLLYLQGRVSFTTVLMSTVLMVSSFGPLLALASLSNNLLITMASARRVLQLLDEKEEVEEISGKEPAYSGDIKVKDLSFSYEQEEVLRKVQASFKKGQITGIHGKSGSGKSTLLKLLMRFWNAPQGSISINGVSLEEINTCDLRNMQSLVTQETVLFHDTIFNNIRIAKLDASVNEIEEACRKAGIHDFIMSLPKEYATLVEELGDSLSGGEKQRIALARAFLHDSDCILLDEPTSNLDALNEAVILKSIQAQKDKTILLVSHRPTTMRIADTVLSVESGRVS</sequence>
<dbReference type="GO" id="GO:0016887">
    <property type="term" value="F:ATP hydrolysis activity"/>
    <property type="evidence" value="ECO:0007669"/>
    <property type="project" value="InterPro"/>
</dbReference>
<keyword evidence="3" id="KW-0547">Nucleotide-binding</keyword>
<reference evidence="10 11" key="1">
    <citation type="submission" date="2018-08" db="EMBL/GenBank/DDBJ databases">
        <title>A genome reference for cultivated species of the human gut microbiota.</title>
        <authorList>
            <person name="Zou Y."/>
            <person name="Xue W."/>
            <person name="Luo G."/>
        </authorList>
    </citation>
    <scope>NUCLEOTIDE SEQUENCE [LARGE SCALE GENOMIC DNA]</scope>
    <source>
        <strain evidence="10 11">OF01-2LB</strain>
    </source>
</reference>
<dbReference type="InterPro" id="IPR039421">
    <property type="entry name" value="Type_1_exporter"/>
</dbReference>
<dbReference type="InterPro" id="IPR003593">
    <property type="entry name" value="AAA+_ATPase"/>
</dbReference>
<evidence type="ECO:0000256" key="2">
    <source>
        <dbReference type="ARBA" id="ARBA00022692"/>
    </source>
</evidence>
<organism evidence="10 11">
    <name type="scientific">Clostridium innocuum</name>
    <dbReference type="NCBI Taxonomy" id="1522"/>
    <lineage>
        <taxon>Bacteria</taxon>
        <taxon>Bacillati</taxon>
        <taxon>Bacillota</taxon>
        <taxon>Clostridia</taxon>
        <taxon>Eubacteriales</taxon>
        <taxon>Clostridiaceae</taxon>
        <taxon>Clostridium</taxon>
    </lineage>
</organism>
<dbReference type="SUPFAM" id="SSF90123">
    <property type="entry name" value="ABC transporter transmembrane region"/>
    <property type="match status" value="1"/>
</dbReference>
<feature type="transmembrane region" description="Helical" evidence="7">
    <location>
        <begin position="134"/>
        <end position="157"/>
    </location>
</feature>
<dbReference type="SUPFAM" id="SSF52540">
    <property type="entry name" value="P-loop containing nucleoside triphosphate hydrolases"/>
    <property type="match status" value="1"/>
</dbReference>
<evidence type="ECO:0000313" key="11">
    <source>
        <dbReference type="Proteomes" id="UP000260025"/>
    </source>
</evidence>
<dbReference type="Pfam" id="PF00664">
    <property type="entry name" value="ABC_membrane"/>
    <property type="match status" value="1"/>
</dbReference>
<comment type="caution">
    <text evidence="10">The sequence shown here is derived from an EMBL/GenBank/DDBJ whole genome shotgun (WGS) entry which is preliminary data.</text>
</comment>
<evidence type="ECO:0000256" key="5">
    <source>
        <dbReference type="ARBA" id="ARBA00022989"/>
    </source>
</evidence>
<dbReference type="PROSITE" id="PS50893">
    <property type="entry name" value="ABC_TRANSPORTER_2"/>
    <property type="match status" value="1"/>
</dbReference>
<feature type="transmembrane region" description="Helical" evidence="7">
    <location>
        <begin position="250"/>
        <end position="273"/>
    </location>
</feature>
<dbReference type="EMBL" id="QVEV01000002">
    <property type="protein sequence ID" value="RGC18579.1"/>
    <property type="molecule type" value="Genomic_DNA"/>
</dbReference>
<accession>A0A3E2W440</accession>
<dbReference type="InterPro" id="IPR027417">
    <property type="entry name" value="P-loop_NTPase"/>
</dbReference>
<dbReference type="Gene3D" id="1.20.1560.10">
    <property type="entry name" value="ABC transporter type 1, transmembrane domain"/>
    <property type="match status" value="1"/>
</dbReference>
<evidence type="ECO:0000313" key="10">
    <source>
        <dbReference type="EMBL" id="RGC18579.1"/>
    </source>
</evidence>
<dbReference type="AlphaFoldDB" id="A0A3E2W440"/>
<dbReference type="Proteomes" id="UP000260025">
    <property type="component" value="Unassembled WGS sequence"/>
</dbReference>
<dbReference type="OrthoDB" id="9762778at2"/>
<dbReference type="InterPro" id="IPR003439">
    <property type="entry name" value="ABC_transporter-like_ATP-bd"/>
</dbReference>
<evidence type="ECO:0000256" key="7">
    <source>
        <dbReference type="SAM" id="Phobius"/>
    </source>
</evidence>
<feature type="transmembrane region" description="Helical" evidence="7">
    <location>
        <begin position="163"/>
        <end position="183"/>
    </location>
</feature>
<gene>
    <name evidence="10" type="ORF">DXA38_02465</name>
</gene>
<evidence type="ECO:0000259" key="9">
    <source>
        <dbReference type="PROSITE" id="PS50929"/>
    </source>
</evidence>
<proteinExistence type="predicted"/>
<keyword evidence="2 7" id="KW-0812">Transmembrane</keyword>
<dbReference type="SMART" id="SM00382">
    <property type="entry name" value="AAA"/>
    <property type="match status" value="1"/>
</dbReference>
<dbReference type="RefSeq" id="WP_117441823.1">
    <property type="nucleotide sequence ID" value="NZ_JAJFEN010000008.1"/>
</dbReference>
<dbReference type="GO" id="GO:0015421">
    <property type="term" value="F:ABC-type oligopeptide transporter activity"/>
    <property type="evidence" value="ECO:0007669"/>
    <property type="project" value="TreeGrafter"/>
</dbReference>
<dbReference type="Pfam" id="PF00005">
    <property type="entry name" value="ABC_tran"/>
    <property type="match status" value="1"/>
</dbReference>
<dbReference type="PROSITE" id="PS50929">
    <property type="entry name" value="ABC_TM1F"/>
    <property type="match status" value="1"/>
</dbReference>
<name>A0A3E2W440_CLOIN</name>
<evidence type="ECO:0000256" key="6">
    <source>
        <dbReference type="ARBA" id="ARBA00023136"/>
    </source>
</evidence>
<dbReference type="PROSITE" id="PS00211">
    <property type="entry name" value="ABC_TRANSPORTER_1"/>
    <property type="match status" value="1"/>
</dbReference>
<keyword evidence="6 7" id="KW-0472">Membrane</keyword>
<evidence type="ECO:0000256" key="1">
    <source>
        <dbReference type="ARBA" id="ARBA00004651"/>
    </source>
</evidence>
<dbReference type="InterPro" id="IPR036640">
    <property type="entry name" value="ABC1_TM_sf"/>
</dbReference>
<dbReference type="GO" id="GO:0005886">
    <property type="term" value="C:plasma membrane"/>
    <property type="evidence" value="ECO:0007669"/>
    <property type="project" value="UniProtKB-SubCell"/>
</dbReference>
<dbReference type="InterPro" id="IPR017871">
    <property type="entry name" value="ABC_transporter-like_CS"/>
</dbReference>
<evidence type="ECO:0000256" key="4">
    <source>
        <dbReference type="ARBA" id="ARBA00022840"/>
    </source>
</evidence>
<feature type="domain" description="ABC transporter" evidence="8">
    <location>
        <begin position="340"/>
        <end position="551"/>
    </location>
</feature>